<protein>
    <submittedName>
        <fullName evidence="2">Uncharacterized protein</fullName>
    </submittedName>
</protein>
<dbReference type="Proteomes" id="UP000467840">
    <property type="component" value="Chromosome 10"/>
</dbReference>
<accession>A0A6A6N4Q6</accession>
<sequence>MGSLMMKLIILPILILGGSIPCSFGVEFESLASEKGRFGSQVAGKAKAGKNSYLGFEDVKRNQMMGKLREYEI</sequence>
<keyword evidence="1" id="KW-0732">Signal</keyword>
<evidence type="ECO:0000313" key="3">
    <source>
        <dbReference type="Proteomes" id="UP000467840"/>
    </source>
</evidence>
<feature type="signal peptide" evidence="1">
    <location>
        <begin position="1"/>
        <end position="25"/>
    </location>
</feature>
<feature type="chain" id="PRO_5025553102" evidence="1">
    <location>
        <begin position="26"/>
        <end position="73"/>
    </location>
</feature>
<organism evidence="2 3">
    <name type="scientific">Hevea brasiliensis</name>
    <name type="common">Para rubber tree</name>
    <name type="synonym">Siphonia brasiliensis</name>
    <dbReference type="NCBI Taxonomy" id="3981"/>
    <lineage>
        <taxon>Eukaryota</taxon>
        <taxon>Viridiplantae</taxon>
        <taxon>Streptophyta</taxon>
        <taxon>Embryophyta</taxon>
        <taxon>Tracheophyta</taxon>
        <taxon>Spermatophyta</taxon>
        <taxon>Magnoliopsida</taxon>
        <taxon>eudicotyledons</taxon>
        <taxon>Gunneridae</taxon>
        <taxon>Pentapetalae</taxon>
        <taxon>rosids</taxon>
        <taxon>fabids</taxon>
        <taxon>Malpighiales</taxon>
        <taxon>Euphorbiaceae</taxon>
        <taxon>Crotonoideae</taxon>
        <taxon>Micrandreae</taxon>
        <taxon>Hevea</taxon>
    </lineage>
</organism>
<evidence type="ECO:0000256" key="1">
    <source>
        <dbReference type="SAM" id="SignalP"/>
    </source>
</evidence>
<dbReference type="AlphaFoldDB" id="A0A6A6N4Q6"/>
<gene>
    <name evidence="2" type="ORF">GH714_026858</name>
</gene>
<name>A0A6A6N4Q6_HEVBR</name>
<reference evidence="2 3" key="1">
    <citation type="journal article" date="2020" name="Mol. Plant">
        <title>The Chromosome-Based Rubber Tree Genome Provides New Insights into Spurge Genome Evolution and Rubber Biosynthesis.</title>
        <authorList>
            <person name="Liu J."/>
            <person name="Shi C."/>
            <person name="Shi C.C."/>
            <person name="Li W."/>
            <person name="Zhang Q.J."/>
            <person name="Zhang Y."/>
            <person name="Li K."/>
            <person name="Lu H.F."/>
            <person name="Shi C."/>
            <person name="Zhu S.T."/>
            <person name="Xiao Z.Y."/>
            <person name="Nan H."/>
            <person name="Yue Y."/>
            <person name="Zhu X.G."/>
            <person name="Wu Y."/>
            <person name="Hong X.N."/>
            <person name="Fan G.Y."/>
            <person name="Tong Y."/>
            <person name="Zhang D."/>
            <person name="Mao C.L."/>
            <person name="Liu Y.L."/>
            <person name="Hao S.J."/>
            <person name="Liu W.Q."/>
            <person name="Lv M.Q."/>
            <person name="Zhang H.B."/>
            <person name="Liu Y."/>
            <person name="Hu-Tang G.R."/>
            <person name="Wang J.P."/>
            <person name="Wang J.H."/>
            <person name="Sun Y.H."/>
            <person name="Ni S.B."/>
            <person name="Chen W.B."/>
            <person name="Zhang X.C."/>
            <person name="Jiao Y.N."/>
            <person name="Eichler E.E."/>
            <person name="Li G.H."/>
            <person name="Liu X."/>
            <person name="Gao L.Z."/>
        </authorList>
    </citation>
    <scope>NUCLEOTIDE SEQUENCE [LARGE SCALE GENOMIC DNA]</scope>
    <source>
        <strain evidence="3">cv. GT1</strain>
        <tissue evidence="2">Leaf</tissue>
    </source>
</reference>
<comment type="caution">
    <text evidence="2">The sequence shown here is derived from an EMBL/GenBank/DDBJ whole genome shotgun (WGS) entry which is preliminary data.</text>
</comment>
<dbReference type="EMBL" id="JAAGAX010000003">
    <property type="protein sequence ID" value="KAF2320294.1"/>
    <property type="molecule type" value="Genomic_DNA"/>
</dbReference>
<evidence type="ECO:0000313" key="2">
    <source>
        <dbReference type="EMBL" id="KAF2320294.1"/>
    </source>
</evidence>
<proteinExistence type="predicted"/>
<keyword evidence="3" id="KW-1185">Reference proteome</keyword>